<dbReference type="EMBL" id="MU251266">
    <property type="protein sequence ID" value="KAG9251791.1"/>
    <property type="molecule type" value="Genomic_DNA"/>
</dbReference>
<feature type="region of interest" description="Disordered" evidence="1">
    <location>
        <begin position="75"/>
        <end position="94"/>
    </location>
</feature>
<accession>A0A9P8CNJ4</accession>
<sequence>MSQASLKREHSPDTDSDTEESQNKRHATVFECMRQQRQHSTSATQQLRLPAVKCPDDLSRASLADCFRILSKAMDSSSHREPGTTSPSAEARSPSGRLMDEFLEVLFGDSWTSADPIVVVEKKKPNSAFLEHGRVVIAEGSDNNHRVVNCTLLVCMSPLSLIWGFRNHDMTQILAPSEVTYYLDKRVGAAADLNFQQRRMLLQAKETICEYIDAENFRRAVAFARNAICQREQRGTSAFHYVEDVWRFSQSADILSMLRNHYRQVCDANGRLCFFSGAFTIGRARHRVEQSFSMMALSMIERTPLLLQESDALCWIKSSERRNEN</sequence>
<dbReference type="RefSeq" id="XP_046115715.1">
    <property type="nucleotide sequence ID" value="XM_046258638.1"/>
</dbReference>
<protein>
    <submittedName>
        <fullName evidence="2">Uncharacterized protein</fullName>
    </submittedName>
</protein>
<evidence type="ECO:0000256" key="1">
    <source>
        <dbReference type="SAM" id="MobiDB-lite"/>
    </source>
</evidence>
<name>A0A9P8CNJ4_9HYPO</name>
<reference evidence="2" key="1">
    <citation type="journal article" date="2021" name="IMA Fungus">
        <title>Genomic characterization of three marine fungi, including Emericellopsis atlantica sp. nov. with signatures of a generalist lifestyle and marine biomass degradation.</title>
        <authorList>
            <person name="Hagestad O.C."/>
            <person name="Hou L."/>
            <person name="Andersen J.H."/>
            <person name="Hansen E.H."/>
            <person name="Altermark B."/>
            <person name="Li C."/>
            <person name="Kuhnert E."/>
            <person name="Cox R.J."/>
            <person name="Crous P.W."/>
            <person name="Spatafora J.W."/>
            <person name="Lail K."/>
            <person name="Amirebrahimi M."/>
            <person name="Lipzen A."/>
            <person name="Pangilinan J."/>
            <person name="Andreopoulos W."/>
            <person name="Hayes R.D."/>
            <person name="Ng V."/>
            <person name="Grigoriev I.V."/>
            <person name="Jackson S.A."/>
            <person name="Sutton T.D.S."/>
            <person name="Dobson A.D.W."/>
            <person name="Rama T."/>
        </authorList>
    </citation>
    <scope>NUCLEOTIDE SEQUENCE</scope>
    <source>
        <strain evidence="2">TS7</strain>
    </source>
</reference>
<dbReference type="OrthoDB" id="10415595at2759"/>
<comment type="caution">
    <text evidence="2">The sequence shown here is derived from an EMBL/GenBank/DDBJ whole genome shotgun (WGS) entry which is preliminary data.</text>
</comment>
<organism evidence="2 3">
    <name type="scientific">Emericellopsis atlantica</name>
    <dbReference type="NCBI Taxonomy" id="2614577"/>
    <lineage>
        <taxon>Eukaryota</taxon>
        <taxon>Fungi</taxon>
        <taxon>Dikarya</taxon>
        <taxon>Ascomycota</taxon>
        <taxon>Pezizomycotina</taxon>
        <taxon>Sordariomycetes</taxon>
        <taxon>Hypocreomycetidae</taxon>
        <taxon>Hypocreales</taxon>
        <taxon>Bionectriaceae</taxon>
        <taxon>Emericellopsis</taxon>
    </lineage>
</organism>
<dbReference type="AlphaFoldDB" id="A0A9P8CNJ4"/>
<keyword evidence="3" id="KW-1185">Reference proteome</keyword>
<feature type="compositionally biased region" description="Basic and acidic residues" evidence="1">
    <location>
        <begin position="1"/>
        <end position="13"/>
    </location>
</feature>
<dbReference type="Proteomes" id="UP000887229">
    <property type="component" value="Unassembled WGS sequence"/>
</dbReference>
<feature type="region of interest" description="Disordered" evidence="1">
    <location>
        <begin position="1"/>
        <end position="26"/>
    </location>
</feature>
<gene>
    <name evidence="2" type="ORF">F5Z01DRAFT_266895</name>
</gene>
<dbReference type="GeneID" id="70289541"/>
<evidence type="ECO:0000313" key="2">
    <source>
        <dbReference type="EMBL" id="KAG9251791.1"/>
    </source>
</evidence>
<proteinExistence type="predicted"/>
<evidence type="ECO:0000313" key="3">
    <source>
        <dbReference type="Proteomes" id="UP000887229"/>
    </source>
</evidence>